<dbReference type="InterPro" id="IPR025944">
    <property type="entry name" value="Sigma_54_int_dom_CS"/>
</dbReference>
<dbReference type="Pfam" id="PF02954">
    <property type="entry name" value="HTH_8"/>
    <property type="match status" value="1"/>
</dbReference>
<evidence type="ECO:0000313" key="8">
    <source>
        <dbReference type="EMBL" id="MBB6429743.1"/>
    </source>
</evidence>
<dbReference type="SUPFAM" id="SSF55781">
    <property type="entry name" value="GAF domain-like"/>
    <property type="match status" value="1"/>
</dbReference>
<dbReference type="CDD" id="cd00009">
    <property type="entry name" value="AAA"/>
    <property type="match status" value="1"/>
</dbReference>
<dbReference type="Pfam" id="PF00158">
    <property type="entry name" value="Sigma54_activat"/>
    <property type="match status" value="1"/>
</dbReference>
<evidence type="ECO:0000256" key="6">
    <source>
        <dbReference type="ARBA" id="ARBA00023163"/>
    </source>
</evidence>
<dbReference type="SUPFAM" id="SSF46689">
    <property type="entry name" value="Homeodomain-like"/>
    <property type="match status" value="1"/>
</dbReference>
<dbReference type="RefSeq" id="WP_184677306.1">
    <property type="nucleotide sequence ID" value="NZ_JACHGY010000001.1"/>
</dbReference>
<dbReference type="InterPro" id="IPR009057">
    <property type="entry name" value="Homeodomain-like_sf"/>
</dbReference>
<evidence type="ECO:0000259" key="7">
    <source>
        <dbReference type="PROSITE" id="PS50045"/>
    </source>
</evidence>
<evidence type="ECO:0000256" key="1">
    <source>
        <dbReference type="ARBA" id="ARBA00022741"/>
    </source>
</evidence>
<dbReference type="SMART" id="SM00382">
    <property type="entry name" value="AAA"/>
    <property type="match status" value="1"/>
</dbReference>
<dbReference type="InterPro" id="IPR002078">
    <property type="entry name" value="Sigma_54_int"/>
</dbReference>
<keyword evidence="5" id="KW-0010">Activator</keyword>
<dbReference type="Gene3D" id="3.40.50.300">
    <property type="entry name" value="P-loop containing nucleotide triphosphate hydrolases"/>
    <property type="match status" value="1"/>
</dbReference>
<dbReference type="PANTHER" id="PTHR32071:SF57">
    <property type="entry name" value="C4-DICARBOXYLATE TRANSPORT TRANSCRIPTIONAL REGULATORY PROTEIN DCTD"/>
    <property type="match status" value="1"/>
</dbReference>
<evidence type="ECO:0000256" key="5">
    <source>
        <dbReference type="ARBA" id="ARBA00023159"/>
    </source>
</evidence>
<dbReference type="PROSITE" id="PS00676">
    <property type="entry name" value="SIGMA54_INTERACT_2"/>
    <property type="match status" value="1"/>
</dbReference>
<dbReference type="GO" id="GO:0006355">
    <property type="term" value="P:regulation of DNA-templated transcription"/>
    <property type="evidence" value="ECO:0007669"/>
    <property type="project" value="InterPro"/>
</dbReference>
<name>A0A7X0H5N1_9BACT</name>
<dbReference type="GO" id="GO:0043565">
    <property type="term" value="F:sequence-specific DNA binding"/>
    <property type="evidence" value="ECO:0007669"/>
    <property type="project" value="InterPro"/>
</dbReference>
<evidence type="ECO:0000256" key="2">
    <source>
        <dbReference type="ARBA" id="ARBA00022840"/>
    </source>
</evidence>
<evidence type="ECO:0000256" key="3">
    <source>
        <dbReference type="ARBA" id="ARBA00023015"/>
    </source>
</evidence>
<dbReference type="SUPFAM" id="SSF52540">
    <property type="entry name" value="P-loop containing nucleoside triphosphate hydrolases"/>
    <property type="match status" value="1"/>
</dbReference>
<dbReference type="PROSITE" id="PS50045">
    <property type="entry name" value="SIGMA54_INTERACT_4"/>
    <property type="match status" value="1"/>
</dbReference>
<keyword evidence="9" id="KW-1185">Reference proteome</keyword>
<dbReference type="InterPro" id="IPR029016">
    <property type="entry name" value="GAF-like_dom_sf"/>
</dbReference>
<proteinExistence type="predicted"/>
<dbReference type="InterPro" id="IPR058031">
    <property type="entry name" value="AAA_lid_NorR"/>
</dbReference>
<keyword evidence="2" id="KW-0067">ATP-binding</keyword>
<keyword evidence="1" id="KW-0547">Nucleotide-binding</keyword>
<dbReference type="FunFam" id="3.40.50.300:FF:000006">
    <property type="entry name" value="DNA-binding transcriptional regulator NtrC"/>
    <property type="match status" value="1"/>
</dbReference>
<dbReference type="Gene3D" id="1.10.10.60">
    <property type="entry name" value="Homeodomain-like"/>
    <property type="match status" value="1"/>
</dbReference>
<dbReference type="Gene3D" id="3.30.450.40">
    <property type="match status" value="1"/>
</dbReference>
<dbReference type="AlphaFoldDB" id="A0A7X0H5N1"/>
<dbReference type="InterPro" id="IPR002197">
    <property type="entry name" value="HTH_Fis"/>
</dbReference>
<comment type="caution">
    <text evidence="8">The sequence shown here is derived from an EMBL/GenBank/DDBJ whole genome shotgun (WGS) entry which is preliminary data.</text>
</comment>
<dbReference type="InterPro" id="IPR003593">
    <property type="entry name" value="AAA+_ATPase"/>
</dbReference>
<dbReference type="PRINTS" id="PR01590">
    <property type="entry name" value="HTHFIS"/>
</dbReference>
<gene>
    <name evidence="8" type="ORF">HNQ40_001549</name>
</gene>
<accession>A0A7X0H5N1</accession>
<dbReference type="SMART" id="SM00065">
    <property type="entry name" value="GAF"/>
    <property type="match status" value="1"/>
</dbReference>
<feature type="domain" description="Sigma-54 factor interaction" evidence="7">
    <location>
        <begin position="199"/>
        <end position="428"/>
    </location>
</feature>
<dbReference type="Proteomes" id="UP000541810">
    <property type="component" value="Unassembled WGS sequence"/>
</dbReference>
<dbReference type="InterPro" id="IPR003018">
    <property type="entry name" value="GAF"/>
</dbReference>
<dbReference type="InterPro" id="IPR027417">
    <property type="entry name" value="P-loop_NTPase"/>
</dbReference>
<reference evidence="8 9" key="1">
    <citation type="submission" date="2020-08" db="EMBL/GenBank/DDBJ databases">
        <title>Genomic Encyclopedia of Type Strains, Phase IV (KMG-IV): sequencing the most valuable type-strain genomes for metagenomic binning, comparative biology and taxonomic classification.</title>
        <authorList>
            <person name="Goeker M."/>
        </authorList>
    </citation>
    <scope>NUCLEOTIDE SEQUENCE [LARGE SCALE GENOMIC DNA]</scope>
    <source>
        <strain evidence="8 9">DSM 103725</strain>
    </source>
</reference>
<dbReference type="Gene3D" id="1.10.8.60">
    <property type="match status" value="1"/>
</dbReference>
<dbReference type="FunFam" id="1.10.8.60:FF:000014">
    <property type="entry name" value="DNA-binding transcriptional regulator NtrC"/>
    <property type="match status" value="1"/>
</dbReference>
<dbReference type="GO" id="GO:0005524">
    <property type="term" value="F:ATP binding"/>
    <property type="evidence" value="ECO:0007669"/>
    <property type="project" value="UniProtKB-KW"/>
</dbReference>
<evidence type="ECO:0000256" key="4">
    <source>
        <dbReference type="ARBA" id="ARBA00023125"/>
    </source>
</evidence>
<keyword evidence="3" id="KW-0805">Transcription regulation</keyword>
<dbReference type="PROSITE" id="PS00688">
    <property type="entry name" value="SIGMA54_INTERACT_3"/>
    <property type="match status" value="1"/>
</dbReference>
<dbReference type="PANTHER" id="PTHR32071">
    <property type="entry name" value="TRANSCRIPTIONAL REGULATORY PROTEIN"/>
    <property type="match status" value="1"/>
</dbReference>
<evidence type="ECO:0000313" key="9">
    <source>
        <dbReference type="Proteomes" id="UP000541810"/>
    </source>
</evidence>
<organism evidence="8 9">
    <name type="scientific">Algisphaera agarilytica</name>
    <dbReference type="NCBI Taxonomy" id="1385975"/>
    <lineage>
        <taxon>Bacteria</taxon>
        <taxon>Pseudomonadati</taxon>
        <taxon>Planctomycetota</taxon>
        <taxon>Phycisphaerae</taxon>
        <taxon>Phycisphaerales</taxon>
        <taxon>Phycisphaeraceae</taxon>
        <taxon>Algisphaera</taxon>
    </lineage>
</organism>
<keyword evidence="6" id="KW-0804">Transcription</keyword>
<dbReference type="Pfam" id="PF25601">
    <property type="entry name" value="AAA_lid_14"/>
    <property type="match status" value="1"/>
</dbReference>
<keyword evidence="4" id="KW-0238">DNA-binding</keyword>
<dbReference type="Pfam" id="PF01590">
    <property type="entry name" value="GAF"/>
    <property type="match status" value="1"/>
</dbReference>
<dbReference type="InterPro" id="IPR025943">
    <property type="entry name" value="Sigma_54_int_dom_ATP-bd_2"/>
</dbReference>
<dbReference type="EMBL" id="JACHGY010000001">
    <property type="protein sequence ID" value="MBB6429743.1"/>
    <property type="molecule type" value="Genomic_DNA"/>
</dbReference>
<sequence length="533" mass="60008">MDRAEQELDILEQISQILGDGLELSQVFQRAMSLLSSRLNVQRAALVLFDQAADQLRTVASVGLTSAEQERGRYALGEGVTGRVMETGIPAVIPDVANHPEFLNRTKSRELAEEAEGPLSFICVAVRDGDRFVGTVSIDKPFVDDATLAAEARLLKIFAGLIAQTIRIHNVVRLEKDEWLAEREQLTDNLRGKYRFDNIIGSSPVMLDVLSTIGQVASSRATVLLLGETGCGKELIAKAIHYNSPRRDKPLIRVNCGALSPQLLESELFGHMKGAFTGAVKDKIGRFEAASGGTIFLDEVGTLDPQLQVKLLRVLQEREFERVGDHLTIKTDVRVIAATNLELEEEVRKGNFREDLYYRLNVVTIHLPPLRSRREDIPRLIDHFLDRYNRENQRDLKKISRDVLNTLLRYPWPGNVRELENAIERAVVLSSTEEFSEELLPLQIRLFAQQIRGDTTDESIEAIATKLAEHAIKQFQMYDGEVYDMVIGEVERRLIREALDYNGGVKIRTADFLGINRNTLNKKVKDLNIEAKD</sequence>
<protein>
    <submittedName>
        <fullName evidence="8">Nif-specific regulatory protein</fullName>
    </submittedName>
</protein>